<dbReference type="HOGENOM" id="CLU_1862108_0_0_6"/>
<dbReference type="Proteomes" id="UP000001726">
    <property type="component" value="Plasmid pET45"/>
</dbReference>
<dbReference type="RefSeq" id="WP_012443477.1">
    <property type="nucleotide sequence ID" value="NC_010699.1"/>
</dbReference>
<feature type="transmembrane region" description="Helical" evidence="1">
    <location>
        <begin position="25"/>
        <end position="48"/>
    </location>
</feature>
<evidence type="ECO:0000256" key="1">
    <source>
        <dbReference type="SAM" id="Phobius"/>
    </source>
</evidence>
<dbReference type="Pfam" id="PF09677">
    <property type="entry name" value="TrbI_Ftype"/>
    <property type="match status" value="1"/>
</dbReference>
<organism evidence="2 3">
    <name type="scientific">Erwinia tasmaniensis (strain DSM 17950 / CFBP 7177 / CIP 109463 / NCPPB 4357 / Et1/99)</name>
    <dbReference type="NCBI Taxonomy" id="465817"/>
    <lineage>
        <taxon>Bacteria</taxon>
        <taxon>Pseudomonadati</taxon>
        <taxon>Pseudomonadota</taxon>
        <taxon>Gammaproteobacteria</taxon>
        <taxon>Enterobacterales</taxon>
        <taxon>Erwiniaceae</taxon>
        <taxon>Erwinia</taxon>
    </lineage>
</organism>
<keyword evidence="1" id="KW-0812">Transmembrane</keyword>
<dbReference type="EMBL" id="CU468132">
    <property type="protein sequence ID" value="CAO94960.1"/>
    <property type="molecule type" value="Genomic_DNA"/>
</dbReference>
<keyword evidence="3" id="KW-1185">Reference proteome</keyword>
<sequence>MGEYQQLSNNGEEQEKGIYFFIKGYWILILSAVFFIFIISFVTATVIVRVNQPKIVTFDLKSTTDDFVQKTAMLGKKATPKDVEELTAIFKQSMQDTLDMYERQGYIVMVKPAVMKGAKDITDEVRENIYRNIRGEQ</sequence>
<keyword evidence="1" id="KW-0472">Membrane</keyword>
<evidence type="ECO:0000313" key="2">
    <source>
        <dbReference type="EMBL" id="CAO94960.1"/>
    </source>
</evidence>
<proteinExistence type="predicted"/>
<protein>
    <submittedName>
        <fullName evidence="2">Conjugative transfer protein</fullName>
    </submittedName>
</protein>
<keyword evidence="2" id="KW-0614">Plasmid</keyword>
<keyword evidence="1" id="KW-1133">Transmembrane helix</keyword>
<evidence type="ECO:0000313" key="3">
    <source>
        <dbReference type="Proteomes" id="UP000001726"/>
    </source>
</evidence>
<dbReference type="KEGG" id="eta:ETA_pET450160"/>
<gene>
    <name evidence="2" type="primary">trbI</name>
    <name evidence="2" type="ordered locus">ETA_pET450160</name>
</gene>
<name>B2VB12_ERWT9</name>
<geneLocation type="plasmid" evidence="2 3">
    <name>pET45</name>
</geneLocation>
<dbReference type="OrthoDB" id="6540494at2"/>
<accession>B2VB12</accession>
<reference evidence="2 3" key="1">
    <citation type="journal article" date="2008" name="Environ. Microbiol.">
        <title>The genome of Erwinia tasmaniensis strain Et1/99, a non-pathogenic bacterium in the genus Erwinia.</title>
        <authorList>
            <person name="Kube M."/>
            <person name="Migdoll A.M."/>
            <person name="Mueller I."/>
            <person name="Kuhl H."/>
            <person name="Beck A."/>
            <person name="Reinhardt R."/>
            <person name="Geider K."/>
        </authorList>
    </citation>
    <scope>NUCLEOTIDE SEQUENCE [LARGE SCALE GENOMIC DNA]</scope>
    <source>
        <strain evidence="3">DSM 17950 / CFBP 7177 / CIP 109463 / NCPPB 4357 / Et1/99</strain>
        <plasmid evidence="3">pET45</plasmid>
    </source>
</reference>
<dbReference type="AlphaFoldDB" id="B2VB12"/>
<dbReference type="InterPro" id="IPR014115">
    <property type="entry name" value="TrbI_Ftype"/>
</dbReference>